<feature type="transmembrane region" description="Helical" evidence="10">
    <location>
        <begin position="137"/>
        <end position="159"/>
    </location>
</feature>
<keyword evidence="3 8" id="KW-0813">Transport</keyword>
<feature type="region of interest" description="Disordered" evidence="9">
    <location>
        <begin position="1"/>
        <end position="54"/>
    </location>
</feature>
<evidence type="ECO:0000313" key="11">
    <source>
        <dbReference type="EMBL" id="PSS07176.1"/>
    </source>
</evidence>
<feature type="transmembrane region" description="Helical" evidence="10">
    <location>
        <begin position="210"/>
        <end position="235"/>
    </location>
</feature>
<dbReference type="OrthoDB" id="5428495at2759"/>
<dbReference type="STRING" id="857342.A0A2T3AQ89"/>
<accession>A0A2T3AQ89</accession>
<gene>
    <name evidence="11" type="ORF">M430DRAFT_37733</name>
</gene>
<evidence type="ECO:0000313" key="12">
    <source>
        <dbReference type="Proteomes" id="UP000241818"/>
    </source>
</evidence>
<protein>
    <recommendedName>
        <fullName evidence="13">Purine-cytosine permease</fullName>
    </recommendedName>
</protein>
<dbReference type="RefSeq" id="XP_024716832.1">
    <property type="nucleotide sequence ID" value="XM_024867175.1"/>
</dbReference>
<evidence type="ECO:0000256" key="7">
    <source>
        <dbReference type="ARBA" id="ARBA00023136"/>
    </source>
</evidence>
<organism evidence="11 12">
    <name type="scientific">Amorphotheca resinae ATCC 22711</name>
    <dbReference type="NCBI Taxonomy" id="857342"/>
    <lineage>
        <taxon>Eukaryota</taxon>
        <taxon>Fungi</taxon>
        <taxon>Dikarya</taxon>
        <taxon>Ascomycota</taxon>
        <taxon>Pezizomycotina</taxon>
        <taxon>Leotiomycetes</taxon>
        <taxon>Helotiales</taxon>
        <taxon>Amorphothecaceae</taxon>
        <taxon>Amorphotheca</taxon>
    </lineage>
</organism>
<dbReference type="AlphaFoldDB" id="A0A2T3AQ89"/>
<dbReference type="Gene3D" id="1.10.4160.10">
    <property type="entry name" value="Hydantoin permease"/>
    <property type="match status" value="1"/>
</dbReference>
<keyword evidence="6 10" id="KW-1133">Transmembrane helix</keyword>
<dbReference type="InterPro" id="IPR026030">
    <property type="entry name" value="Pur-cyt_permease_Fcy2/21/22"/>
</dbReference>
<feature type="transmembrane region" description="Helical" evidence="10">
    <location>
        <begin position="478"/>
        <end position="500"/>
    </location>
</feature>
<dbReference type="InterPro" id="IPR001248">
    <property type="entry name" value="Pur-cyt_permease"/>
</dbReference>
<evidence type="ECO:0000256" key="1">
    <source>
        <dbReference type="ARBA" id="ARBA00004141"/>
    </source>
</evidence>
<dbReference type="GO" id="GO:0000329">
    <property type="term" value="C:fungal-type vacuole membrane"/>
    <property type="evidence" value="ECO:0007669"/>
    <property type="project" value="TreeGrafter"/>
</dbReference>
<feature type="transmembrane region" description="Helical" evidence="10">
    <location>
        <begin position="435"/>
        <end position="457"/>
    </location>
</feature>
<evidence type="ECO:0000256" key="10">
    <source>
        <dbReference type="SAM" id="Phobius"/>
    </source>
</evidence>
<reference evidence="11 12" key="1">
    <citation type="journal article" date="2018" name="New Phytol.">
        <title>Comparative genomics and transcriptomics depict ericoid mycorrhizal fungi as versatile saprotrophs and plant mutualists.</title>
        <authorList>
            <person name="Martino E."/>
            <person name="Morin E."/>
            <person name="Grelet G.A."/>
            <person name="Kuo A."/>
            <person name="Kohler A."/>
            <person name="Daghino S."/>
            <person name="Barry K.W."/>
            <person name="Cichocki N."/>
            <person name="Clum A."/>
            <person name="Dockter R.B."/>
            <person name="Hainaut M."/>
            <person name="Kuo R.C."/>
            <person name="LaButti K."/>
            <person name="Lindahl B.D."/>
            <person name="Lindquist E.A."/>
            <person name="Lipzen A."/>
            <person name="Khouja H.R."/>
            <person name="Magnuson J."/>
            <person name="Murat C."/>
            <person name="Ohm R.A."/>
            <person name="Singer S.W."/>
            <person name="Spatafora J.W."/>
            <person name="Wang M."/>
            <person name="Veneault-Fourrey C."/>
            <person name="Henrissat B."/>
            <person name="Grigoriev I.V."/>
            <person name="Martin F.M."/>
            <person name="Perotto S."/>
        </authorList>
    </citation>
    <scope>NUCLEOTIDE SEQUENCE [LARGE SCALE GENOMIC DNA]</scope>
    <source>
        <strain evidence="11 12">ATCC 22711</strain>
    </source>
</reference>
<proteinExistence type="inferred from homology"/>
<dbReference type="GO" id="GO:0005886">
    <property type="term" value="C:plasma membrane"/>
    <property type="evidence" value="ECO:0007669"/>
    <property type="project" value="TreeGrafter"/>
</dbReference>
<feature type="transmembrane region" description="Helical" evidence="10">
    <location>
        <begin position="279"/>
        <end position="301"/>
    </location>
</feature>
<dbReference type="InParanoid" id="A0A2T3AQ89"/>
<name>A0A2T3AQ89_AMORE</name>
<keyword evidence="7 8" id="KW-0472">Membrane</keyword>
<dbReference type="EMBL" id="KZ679019">
    <property type="protein sequence ID" value="PSS07176.1"/>
    <property type="molecule type" value="Genomic_DNA"/>
</dbReference>
<comment type="similarity">
    <text evidence="2 8">Belongs to the purine-cytosine permease (2.A.39) family.</text>
</comment>
<dbReference type="PANTHER" id="PTHR31806:SF7">
    <property type="entry name" value="TRANSPORTER, PUTATIVE (AFU_ORTHOLOGUE AFUA_2G04690)-RELATED"/>
    <property type="match status" value="1"/>
</dbReference>
<feature type="transmembrane region" description="Helical" evidence="10">
    <location>
        <begin position="520"/>
        <end position="539"/>
    </location>
</feature>
<evidence type="ECO:0000256" key="6">
    <source>
        <dbReference type="ARBA" id="ARBA00022989"/>
    </source>
</evidence>
<keyword evidence="5 10" id="KW-0812">Transmembrane</keyword>
<dbReference type="FunFam" id="1.10.4160.10:FF:000002">
    <property type="entry name" value="Purine-cytosine permease fcyB"/>
    <property type="match status" value="1"/>
</dbReference>
<sequence>MDFVHGDQADRRQSLERPHNDKQVVVENEKEAHADIDVEAANSTPYEEGTAEEAEAIRARDLQQKKGILRKLRQGEEWLDAKMGIETQGVDRIREEDKRPPSILNVFFMWWSVTCHVGTLPIGMVGPEMGLTLRQSVAGIVVGTVLGALCTAWCGILGPKLGLRAIATSRYSFGFHGAKICSFLNVIVGGGFAVVNVVVVGQILSAVSDYTMTISVGCVIIAVIGYVVSVFGFRLIHTYEKYSWIAGFILIVVLIGEVGHKVDPGFPGKDKGIEFSAAFLTFLALNFSSASGWCSIASDYYCNYPADTKPWKIWALTLFGISIPTVFVTVIGACLGNIAVSNADANPILANAYTDHGLGGLLREAYHPLHFSKFCLVILVFTVLGNNIAVNYSSGLSIQLLGHYFHAIPRFIWSFLNALVIAILAIAGKDSLSTIVSNFVSLLGYWTISFTVILVVEDRWFRRHEGYNLNAWDQPSKLPLGIAAVLALLTGYLAGGVTGMAQTWYTGPIAAKFGSIGGDVGIYLSAVFTLIVYPPARWYERKVSGR</sequence>
<feature type="transmembrane region" description="Helical" evidence="10">
    <location>
        <begin position="371"/>
        <end position="390"/>
    </location>
</feature>
<keyword evidence="12" id="KW-1185">Reference proteome</keyword>
<keyword evidence="4" id="KW-0597">Phosphoprotein</keyword>
<evidence type="ECO:0000256" key="5">
    <source>
        <dbReference type="ARBA" id="ARBA00022692"/>
    </source>
</evidence>
<dbReference type="Proteomes" id="UP000241818">
    <property type="component" value="Unassembled WGS sequence"/>
</dbReference>
<dbReference type="PIRSF" id="PIRSF002744">
    <property type="entry name" value="Pur-cyt_permease"/>
    <property type="match status" value="1"/>
</dbReference>
<evidence type="ECO:0000256" key="8">
    <source>
        <dbReference type="PIRNR" id="PIRNR002744"/>
    </source>
</evidence>
<evidence type="ECO:0008006" key="13">
    <source>
        <dbReference type="Google" id="ProtNLM"/>
    </source>
</evidence>
<feature type="transmembrane region" description="Helical" evidence="10">
    <location>
        <begin position="313"/>
        <end position="340"/>
    </location>
</feature>
<dbReference type="GO" id="GO:0022857">
    <property type="term" value="F:transmembrane transporter activity"/>
    <property type="evidence" value="ECO:0007669"/>
    <property type="project" value="InterPro"/>
</dbReference>
<evidence type="ECO:0000256" key="9">
    <source>
        <dbReference type="SAM" id="MobiDB-lite"/>
    </source>
</evidence>
<dbReference type="PANTHER" id="PTHR31806">
    <property type="entry name" value="PURINE-CYTOSINE PERMEASE FCY2-RELATED"/>
    <property type="match status" value="1"/>
</dbReference>
<feature type="transmembrane region" description="Helical" evidence="10">
    <location>
        <begin position="411"/>
        <end position="429"/>
    </location>
</feature>
<comment type="subcellular location">
    <subcellularLocation>
        <location evidence="1">Membrane</location>
        <topology evidence="1">Multi-pass membrane protein</topology>
    </subcellularLocation>
</comment>
<evidence type="ECO:0000256" key="2">
    <source>
        <dbReference type="ARBA" id="ARBA00008974"/>
    </source>
</evidence>
<evidence type="ECO:0000256" key="4">
    <source>
        <dbReference type="ARBA" id="ARBA00022553"/>
    </source>
</evidence>
<evidence type="ECO:0000256" key="3">
    <source>
        <dbReference type="ARBA" id="ARBA00022448"/>
    </source>
</evidence>
<feature type="transmembrane region" description="Helical" evidence="10">
    <location>
        <begin position="102"/>
        <end position="125"/>
    </location>
</feature>
<feature type="compositionally biased region" description="Basic and acidic residues" evidence="9">
    <location>
        <begin position="1"/>
        <end position="36"/>
    </location>
</feature>
<dbReference type="GO" id="GO:0015851">
    <property type="term" value="P:nucleobase transport"/>
    <property type="evidence" value="ECO:0007669"/>
    <property type="project" value="UniProtKB-ARBA"/>
</dbReference>
<dbReference type="GeneID" id="36575256"/>
<dbReference type="Pfam" id="PF02133">
    <property type="entry name" value="Transp_cyt_pur"/>
    <property type="match status" value="1"/>
</dbReference>
<feature type="transmembrane region" description="Helical" evidence="10">
    <location>
        <begin position="242"/>
        <end position="259"/>
    </location>
</feature>
<feature type="transmembrane region" description="Helical" evidence="10">
    <location>
        <begin position="180"/>
        <end position="204"/>
    </location>
</feature>